<dbReference type="Gene3D" id="3.40.50.300">
    <property type="entry name" value="P-loop containing nucleotide triphosphate hydrolases"/>
    <property type="match status" value="1"/>
</dbReference>
<dbReference type="Gene3D" id="3.40.1360.10">
    <property type="match status" value="1"/>
</dbReference>
<evidence type="ECO:0000313" key="4">
    <source>
        <dbReference type="Proteomes" id="UP000189229"/>
    </source>
</evidence>
<proteinExistence type="predicted"/>
<accession>A0A1V3XUZ4</accession>
<dbReference type="AlphaFoldDB" id="A0A1V3XUZ4"/>
<feature type="domain" description="OLD protein-like TOPRIM" evidence="2">
    <location>
        <begin position="349"/>
        <end position="413"/>
    </location>
</feature>
<dbReference type="PANTHER" id="PTHR43581">
    <property type="entry name" value="ATP/GTP PHOSPHATASE"/>
    <property type="match status" value="1"/>
</dbReference>
<comment type="caution">
    <text evidence="3">The sequence shown here is derived from an EMBL/GenBank/DDBJ whole genome shotgun (WGS) entry which is preliminary data.</text>
</comment>
<name>A0A1V3XUZ4_MYCKA</name>
<evidence type="ECO:0000259" key="2">
    <source>
        <dbReference type="Pfam" id="PF20469"/>
    </source>
</evidence>
<gene>
    <name evidence="3" type="ORF">BZL30_1376</name>
</gene>
<dbReference type="InterPro" id="IPR041685">
    <property type="entry name" value="AAA_GajA/Old/RecF-like"/>
</dbReference>
<dbReference type="InterPro" id="IPR034139">
    <property type="entry name" value="TOPRIM_OLD"/>
</dbReference>
<evidence type="ECO:0000259" key="1">
    <source>
        <dbReference type="Pfam" id="PF13175"/>
    </source>
</evidence>
<sequence>MRAIRMAFDPKYPFDPAVDVPGQRKFAFPRTTLTFDCRGATSSESTLLRYLRDYEKTVSRSSSSTYAEDSTVRFVVTYRGGRENVTRQEYFSARGGGDRRGNPELNEKALRQFRKVMRFIAVDSGQSIEELLAGRFREILHTVLKEELKQHLHDAELARKDYVGKLESQLLSPMRDRTLTISKRLFPEVKDMFLTPTVSGLEETLSNVEIRLADSVETELRNKGTGVAGAILVALLRYLTEASKQSMVLAVEEPEAFLHPAAQERLREDLEALAEKDNVSLLITTHSPYILSRHPKAQVVAIEKSSDGISAVCGTARGSEPHSPALSGLFRDLAVPRLLDRYNTIPATSRGILLVEGASDEAFIKIAADKLNCRATIDGVHILPNTGTDSLVLQAVILRAETDRPIWILLDSDENGRHARDLLIKRFKMNQKDVLEYGRFLGSQYREGAEAEWLFPPKTMEAFVKKFGEDLVLKSKAKKFGDFRYDFTPEGKEAFPEWLRKTRSSQM</sequence>
<dbReference type="Pfam" id="PF13175">
    <property type="entry name" value="AAA_15"/>
    <property type="match status" value="1"/>
</dbReference>
<reference evidence="3 4" key="1">
    <citation type="submission" date="2017-02" db="EMBL/GenBank/DDBJ databases">
        <title>Complete genome sequences of Mycobacterium kansasii strains isolated from rhesus macaques.</title>
        <authorList>
            <person name="Panda A."/>
            <person name="Nagaraj S."/>
            <person name="Zhao X."/>
            <person name="Tettelin H."/>
            <person name="Detolla L.J."/>
        </authorList>
    </citation>
    <scope>NUCLEOTIDE SEQUENCE [LARGE SCALE GENOMIC DNA]</scope>
    <source>
        <strain evidence="3 4">11-3813</strain>
    </source>
</reference>
<protein>
    <submittedName>
        <fullName evidence="3">AAA ATPase domain protein</fullName>
    </submittedName>
</protein>
<dbReference type="InterPro" id="IPR027417">
    <property type="entry name" value="P-loop_NTPase"/>
</dbReference>
<dbReference type="InterPro" id="IPR051396">
    <property type="entry name" value="Bact_Antivir_Def_Nuclease"/>
</dbReference>
<dbReference type="SUPFAM" id="SSF52540">
    <property type="entry name" value="P-loop containing nucleoside triphosphate hydrolases"/>
    <property type="match status" value="1"/>
</dbReference>
<dbReference type="Pfam" id="PF20469">
    <property type="entry name" value="OLD-like_TOPRIM"/>
    <property type="match status" value="1"/>
</dbReference>
<evidence type="ECO:0000313" key="3">
    <source>
        <dbReference type="EMBL" id="OOK83063.1"/>
    </source>
</evidence>
<dbReference type="Proteomes" id="UP000189229">
    <property type="component" value="Unassembled WGS sequence"/>
</dbReference>
<organism evidence="3 4">
    <name type="scientific">Mycobacterium kansasii</name>
    <dbReference type="NCBI Taxonomy" id="1768"/>
    <lineage>
        <taxon>Bacteria</taxon>
        <taxon>Bacillati</taxon>
        <taxon>Actinomycetota</taxon>
        <taxon>Actinomycetes</taxon>
        <taxon>Mycobacteriales</taxon>
        <taxon>Mycobacteriaceae</taxon>
        <taxon>Mycobacterium</taxon>
    </lineage>
</organism>
<dbReference type="PANTHER" id="PTHR43581:SF4">
    <property type="entry name" value="ATP_GTP PHOSPHATASE"/>
    <property type="match status" value="1"/>
</dbReference>
<feature type="domain" description="Endonuclease GajA/Old nuclease/RecF-like AAA" evidence="1">
    <location>
        <begin position="128"/>
        <end position="290"/>
    </location>
</feature>
<dbReference type="EMBL" id="MVBM01000001">
    <property type="protein sequence ID" value="OOK83063.1"/>
    <property type="molecule type" value="Genomic_DNA"/>
</dbReference>